<dbReference type="OrthoDB" id="2818001at2759"/>
<dbReference type="KEGG" id="cci:CC1G_15217"/>
<dbReference type="HOGENOM" id="CLU_2158239_0_0_1"/>
<dbReference type="GeneID" id="9379532"/>
<proteinExistence type="predicted"/>
<organism evidence="1 2">
    <name type="scientific">Coprinopsis cinerea (strain Okayama-7 / 130 / ATCC MYA-4618 / FGSC 9003)</name>
    <name type="common">Inky cap fungus</name>
    <name type="synonym">Hormographiella aspergillata</name>
    <dbReference type="NCBI Taxonomy" id="240176"/>
    <lineage>
        <taxon>Eukaryota</taxon>
        <taxon>Fungi</taxon>
        <taxon>Dikarya</taxon>
        <taxon>Basidiomycota</taxon>
        <taxon>Agaricomycotina</taxon>
        <taxon>Agaricomycetes</taxon>
        <taxon>Agaricomycetidae</taxon>
        <taxon>Agaricales</taxon>
        <taxon>Agaricineae</taxon>
        <taxon>Psathyrellaceae</taxon>
        <taxon>Coprinopsis</taxon>
    </lineage>
</organism>
<evidence type="ECO:0000313" key="2">
    <source>
        <dbReference type="Proteomes" id="UP000001861"/>
    </source>
</evidence>
<keyword evidence="2" id="KW-1185">Reference proteome</keyword>
<dbReference type="VEuPathDB" id="FungiDB:CC1G_15217"/>
<sequence length="111" mass="12364">MFAGRNENSVYDPTLSDPNDHCISTSGPLIFVQRTRPDGSTFHPPKCANFDTFSLFSDRMGPILGAKLVMNSNWTNLYSCGKERNIYWKADSSNEPAECNVAVQLFTLPVV</sequence>
<dbReference type="AlphaFoldDB" id="D6RPK2"/>
<name>D6RPK2_COPC7</name>
<reference evidence="1 2" key="1">
    <citation type="journal article" date="2010" name="Proc. Natl. Acad. Sci. U.S.A.">
        <title>Insights into evolution of multicellular fungi from the assembled chromosomes of the mushroom Coprinopsis cinerea (Coprinus cinereus).</title>
        <authorList>
            <person name="Stajich J.E."/>
            <person name="Wilke S.K."/>
            <person name="Ahren D."/>
            <person name="Au C.H."/>
            <person name="Birren B.W."/>
            <person name="Borodovsky M."/>
            <person name="Burns C."/>
            <person name="Canback B."/>
            <person name="Casselton L.A."/>
            <person name="Cheng C.K."/>
            <person name="Deng J."/>
            <person name="Dietrich F.S."/>
            <person name="Fargo D.C."/>
            <person name="Farman M.L."/>
            <person name="Gathman A.C."/>
            <person name="Goldberg J."/>
            <person name="Guigo R."/>
            <person name="Hoegger P.J."/>
            <person name="Hooker J.B."/>
            <person name="Huggins A."/>
            <person name="James T.Y."/>
            <person name="Kamada T."/>
            <person name="Kilaru S."/>
            <person name="Kodira C."/>
            <person name="Kues U."/>
            <person name="Kupfer D."/>
            <person name="Kwan H.S."/>
            <person name="Lomsadze A."/>
            <person name="Li W."/>
            <person name="Lilly W.W."/>
            <person name="Ma L.J."/>
            <person name="Mackey A.J."/>
            <person name="Manning G."/>
            <person name="Martin F."/>
            <person name="Muraguchi H."/>
            <person name="Natvig D.O."/>
            <person name="Palmerini H."/>
            <person name="Ramesh M.A."/>
            <person name="Rehmeyer C.J."/>
            <person name="Roe B.A."/>
            <person name="Shenoy N."/>
            <person name="Stanke M."/>
            <person name="Ter-Hovhannisyan V."/>
            <person name="Tunlid A."/>
            <person name="Velagapudi R."/>
            <person name="Vision T.J."/>
            <person name="Zeng Q."/>
            <person name="Zolan M.E."/>
            <person name="Pukkila P.J."/>
        </authorList>
    </citation>
    <scope>NUCLEOTIDE SEQUENCE [LARGE SCALE GENOMIC DNA]</scope>
    <source>
        <strain evidence="2">Okayama-7 / 130 / ATCC MYA-4618 / FGSC 9003</strain>
    </source>
</reference>
<evidence type="ECO:0000313" key="1">
    <source>
        <dbReference type="EMBL" id="EFI27088.1"/>
    </source>
</evidence>
<comment type="caution">
    <text evidence="1">The sequence shown here is derived from an EMBL/GenBank/DDBJ whole genome shotgun (WGS) entry which is preliminary data.</text>
</comment>
<protein>
    <submittedName>
        <fullName evidence="1">Uncharacterized protein</fullName>
    </submittedName>
</protein>
<dbReference type="InParanoid" id="D6RPK2"/>
<dbReference type="EMBL" id="AACS02000009">
    <property type="protein sequence ID" value="EFI27088.1"/>
    <property type="molecule type" value="Genomic_DNA"/>
</dbReference>
<gene>
    <name evidence="1" type="ORF">CC1G_15217</name>
</gene>
<dbReference type="RefSeq" id="XP_002910582.1">
    <property type="nucleotide sequence ID" value="XM_002910536.1"/>
</dbReference>
<dbReference type="Proteomes" id="UP000001861">
    <property type="component" value="Unassembled WGS sequence"/>
</dbReference>
<accession>D6RPK2</accession>